<dbReference type="EMBL" id="CAAALY010062912">
    <property type="protein sequence ID" value="VEL23624.1"/>
    <property type="molecule type" value="Genomic_DNA"/>
</dbReference>
<protein>
    <submittedName>
        <fullName evidence="1">Uncharacterized protein</fullName>
    </submittedName>
</protein>
<organism evidence="1 2">
    <name type="scientific">Protopolystoma xenopodis</name>
    <dbReference type="NCBI Taxonomy" id="117903"/>
    <lineage>
        <taxon>Eukaryota</taxon>
        <taxon>Metazoa</taxon>
        <taxon>Spiralia</taxon>
        <taxon>Lophotrochozoa</taxon>
        <taxon>Platyhelminthes</taxon>
        <taxon>Monogenea</taxon>
        <taxon>Polyopisthocotylea</taxon>
        <taxon>Polystomatidea</taxon>
        <taxon>Polystomatidae</taxon>
        <taxon>Protopolystoma</taxon>
    </lineage>
</organism>
<reference evidence="1" key="1">
    <citation type="submission" date="2018-11" db="EMBL/GenBank/DDBJ databases">
        <authorList>
            <consortium name="Pathogen Informatics"/>
        </authorList>
    </citation>
    <scope>NUCLEOTIDE SEQUENCE</scope>
</reference>
<comment type="caution">
    <text evidence="1">The sequence shown here is derived from an EMBL/GenBank/DDBJ whole genome shotgun (WGS) entry which is preliminary data.</text>
</comment>
<sequence length="32" mass="3699">MFYKPMALAIYLLLERISSTYSLKQRIGASSF</sequence>
<evidence type="ECO:0000313" key="2">
    <source>
        <dbReference type="Proteomes" id="UP000784294"/>
    </source>
</evidence>
<name>A0A3S4ZZF2_9PLAT</name>
<dbReference type="Proteomes" id="UP000784294">
    <property type="component" value="Unassembled WGS sequence"/>
</dbReference>
<gene>
    <name evidence="1" type="ORF">PXEA_LOCUS17064</name>
</gene>
<evidence type="ECO:0000313" key="1">
    <source>
        <dbReference type="EMBL" id="VEL23624.1"/>
    </source>
</evidence>
<keyword evidence="2" id="KW-1185">Reference proteome</keyword>
<accession>A0A3S4ZZF2</accession>
<proteinExistence type="predicted"/>
<dbReference type="AlphaFoldDB" id="A0A3S4ZZF2"/>